<dbReference type="EMBL" id="LT906467">
    <property type="protein sequence ID" value="SNV67823.1"/>
    <property type="molecule type" value="Genomic_DNA"/>
</dbReference>
<dbReference type="Proteomes" id="UP000028780">
    <property type="component" value="Chromosome"/>
</dbReference>
<dbReference type="HOGENOM" id="CLU_033716_0_1_11"/>
<evidence type="ECO:0000256" key="3">
    <source>
        <dbReference type="ARBA" id="ARBA00022723"/>
    </source>
</evidence>
<dbReference type="RefSeq" id="WP_038590073.1">
    <property type="nucleotide sequence ID" value="NZ_CP009211.1"/>
</dbReference>
<evidence type="ECO:0000256" key="2">
    <source>
        <dbReference type="ARBA" id="ARBA00022617"/>
    </source>
</evidence>
<dbReference type="Pfam" id="PF00067">
    <property type="entry name" value="p450"/>
    <property type="match status" value="1"/>
</dbReference>
<dbReference type="STRING" id="156978.CIMIT_05195"/>
<comment type="similarity">
    <text evidence="1">Belongs to the cytochrome P450 family.</text>
</comment>
<accession>A0A076NMH2</accession>
<dbReference type="KEGG" id="cii:CIMIT_05195"/>
<protein>
    <submittedName>
        <fullName evidence="7">Cytochrome P450</fullName>
        <ecNumber evidence="8">1.14.13.-</ecNumber>
    </submittedName>
</protein>
<dbReference type="PANTHER" id="PTHR46696">
    <property type="entry name" value="P450, PUTATIVE (EUROFUNG)-RELATED"/>
    <property type="match status" value="1"/>
</dbReference>
<organism evidence="7 9">
    <name type="scientific">Corynebacterium imitans</name>
    <dbReference type="NCBI Taxonomy" id="156978"/>
    <lineage>
        <taxon>Bacteria</taxon>
        <taxon>Bacillati</taxon>
        <taxon>Actinomycetota</taxon>
        <taxon>Actinomycetes</taxon>
        <taxon>Mycobacteriales</taxon>
        <taxon>Corynebacteriaceae</taxon>
        <taxon>Corynebacterium</taxon>
    </lineage>
</organism>
<sequence>MHANNLPSAPTADTDPRAYGDTQLAADRRLVRSGDEVVVLGNAQARAVAEDPAHYSSGVSRFMQLPNGLDGAQHEQFRSLIDAYLTPEALDPFEPAFRKAARSVAADIRAGRAEGISLTEPVDAVADIGAPFAVRAMLAWLGWPEHMETRLIEWVADNNAATRSGEIERTAAVAEAFDDMIREVVEPLKAGTDGTAQARDALSPLLGKDHAFPAPSVTEQLVNDRSLGRPLEFEELVSILRNWTAGDLSSMAYCIGVLIHALAGNEPVRRRLHAGVSHEEFTAIADEILRQDSPFVSNRRVTTCPVNLDGVELPEGQRVRIHWTAANRDPDAVGEPDAFAPGESGNAAANLVWCAGPHACPGKYLSMLELKCFTEELLAVFELTQVDEGGARREAYPVGGWAELPTYLKVRE</sequence>
<keyword evidence="9" id="KW-1185">Reference proteome</keyword>
<keyword evidence="5" id="KW-0408">Iron</keyword>
<dbReference type="GO" id="GO:0004497">
    <property type="term" value="F:monooxygenase activity"/>
    <property type="evidence" value="ECO:0007669"/>
    <property type="project" value="UniProtKB-KW"/>
</dbReference>
<dbReference type="InterPro" id="IPR001128">
    <property type="entry name" value="Cyt_P450"/>
</dbReference>
<dbReference type="Gene3D" id="1.10.630.10">
    <property type="entry name" value="Cytochrome P450"/>
    <property type="match status" value="1"/>
</dbReference>
<evidence type="ECO:0000256" key="1">
    <source>
        <dbReference type="ARBA" id="ARBA00010617"/>
    </source>
</evidence>
<dbReference type="PRINTS" id="PR00359">
    <property type="entry name" value="BP450"/>
</dbReference>
<reference evidence="8 10" key="2">
    <citation type="submission" date="2017-06" db="EMBL/GenBank/DDBJ databases">
        <authorList>
            <consortium name="Pathogen Informatics"/>
        </authorList>
    </citation>
    <scope>NUCLEOTIDE SEQUENCE [LARGE SCALE GENOMIC DNA]</scope>
    <source>
        <strain evidence="8 10">NCTC13015</strain>
    </source>
</reference>
<keyword evidence="2" id="KW-0349">Heme</keyword>
<dbReference type="OrthoDB" id="3664945at2"/>
<dbReference type="InterPro" id="IPR002397">
    <property type="entry name" value="Cyt_P450_B"/>
</dbReference>
<keyword evidence="3" id="KW-0479">Metal-binding</keyword>
<evidence type="ECO:0000256" key="4">
    <source>
        <dbReference type="ARBA" id="ARBA00023002"/>
    </source>
</evidence>
<evidence type="ECO:0000313" key="9">
    <source>
        <dbReference type="Proteomes" id="UP000028780"/>
    </source>
</evidence>
<dbReference type="InterPro" id="IPR036396">
    <property type="entry name" value="Cyt_P450_sf"/>
</dbReference>
<gene>
    <name evidence="8" type="primary">eryK</name>
    <name evidence="7" type="ORF">CIMIT_05195</name>
    <name evidence="8" type="ORF">SAMEA4535761_01104</name>
</gene>
<dbReference type="AlphaFoldDB" id="A0A076NMH2"/>
<dbReference type="SUPFAM" id="SSF48264">
    <property type="entry name" value="Cytochrome P450"/>
    <property type="match status" value="1"/>
</dbReference>
<evidence type="ECO:0000313" key="8">
    <source>
        <dbReference type="EMBL" id="SNV67823.1"/>
    </source>
</evidence>
<dbReference type="PANTHER" id="PTHR46696:SF6">
    <property type="entry name" value="P450, PUTATIVE (EUROFUNG)-RELATED"/>
    <property type="match status" value="1"/>
</dbReference>
<proteinExistence type="inferred from homology"/>
<keyword evidence="6" id="KW-0503">Monooxygenase</keyword>
<dbReference type="EMBL" id="CP009211">
    <property type="protein sequence ID" value="AIJ33376.1"/>
    <property type="molecule type" value="Genomic_DNA"/>
</dbReference>
<evidence type="ECO:0000313" key="10">
    <source>
        <dbReference type="Proteomes" id="UP000215374"/>
    </source>
</evidence>
<evidence type="ECO:0000256" key="5">
    <source>
        <dbReference type="ARBA" id="ARBA00023004"/>
    </source>
</evidence>
<dbReference type="GO" id="GO:0005506">
    <property type="term" value="F:iron ion binding"/>
    <property type="evidence" value="ECO:0007669"/>
    <property type="project" value="InterPro"/>
</dbReference>
<evidence type="ECO:0000256" key="6">
    <source>
        <dbReference type="ARBA" id="ARBA00023033"/>
    </source>
</evidence>
<dbReference type="Proteomes" id="UP000215374">
    <property type="component" value="Chromosome 1"/>
</dbReference>
<dbReference type="eggNOG" id="COG2124">
    <property type="taxonomic scope" value="Bacteria"/>
</dbReference>
<keyword evidence="4 8" id="KW-0560">Oxidoreductase</keyword>
<name>A0A076NMH2_9CORY</name>
<dbReference type="GO" id="GO:0016705">
    <property type="term" value="F:oxidoreductase activity, acting on paired donors, with incorporation or reduction of molecular oxygen"/>
    <property type="evidence" value="ECO:0007669"/>
    <property type="project" value="InterPro"/>
</dbReference>
<reference evidence="7 9" key="1">
    <citation type="submission" date="2014-08" db="EMBL/GenBank/DDBJ databases">
        <title>Complete genome sequence of Corynebacterium imitans DSM 44264, isolated from a five-month-old boy with suspected pharyngeal diphtheria.</title>
        <authorList>
            <person name="Mollmann S."/>
            <person name="Albersmeier A."/>
            <person name="Ruckert C."/>
            <person name="Tauch A."/>
        </authorList>
    </citation>
    <scope>NUCLEOTIDE SEQUENCE [LARGE SCALE GENOMIC DNA]</scope>
    <source>
        <strain evidence="7 9">DSM 44264</strain>
    </source>
</reference>
<evidence type="ECO:0000313" key="7">
    <source>
        <dbReference type="EMBL" id="AIJ33376.1"/>
    </source>
</evidence>
<dbReference type="EC" id="1.14.13.-" evidence="8"/>
<dbReference type="GO" id="GO:0020037">
    <property type="term" value="F:heme binding"/>
    <property type="evidence" value="ECO:0007669"/>
    <property type="project" value="InterPro"/>
</dbReference>